<evidence type="ECO:0000256" key="4">
    <source>
        <dbReference type="ARBA" id="ARBA00022777"/>
    </source>
</evidence>
<dbReference type="GO" id="GO:0004017">
    <property type="term" value="F:AMP kinase activity"/>
    <property type="evidence" value="ECO:0007669"/>
    <property type="project" value="UniProtKB-UniRule"/>
</dbReference>
<keyword evidence="3 5" id="KW-0547">Nucleotide-binding</keyword>
<keyword evidence="4 5" id="KW-0418">Kinase</keyword>
<feature type="region of interest" description="NMP" evidence="5">
    <location>
        <begin position="30"/>
        <end position="59"/>
    </location>
</feature>
<evidence type="ECO:0000256" key="3">
    <source>
        <dbReference type="ARBA" id="ARBA00022741"/>
    </source>
</evidence>
<dbReference type="SUPFAM" id="SSF52540">
    <property type="entry name" value="P-loop containing nucleoside triphosphate hydrolases"/>
    <property type="match status" value="1"/>
</dbReference>
<dbReference type="EMBL" id="LVVZ01000032">
    <property type="protein sequence ID" value="OKL42790.1"/>
    <property type="molecule type" value="Genomic_DNA"/>
</dbReference>
<dbReference type="Gene3D" id="3.40.50.300">
    <property type="entry name" value="P-loop containing nucleotide triphosphate hydrolases"/>
    <property type="match status" value="1"/>
</dbReference>
<gene>
    <name evidence="5" type="primary">adk</name>
    <name evidence="8" type="ORF">A3843_16585</name>
</gene>
<comment type="function">
    <text evidence="5">Catalyzes the reversible transfer of the terminal phosphate group between ATP and AMP. Plays an important role in cellular energy homeostasis and in adenine nucleotide metabolism.</text>
</comment>
<comment type="caution">
    <text evidence="5">Lacks conserved residue(s) required for the propagation of feature annotation.</text>
</comment>
<feature type="binding site" evidence="5">
    <location>
        <position position="127"/>
    </location>
    <ligand>
        <name>ATP</name>
        <dbReference type="ChEBI" id="CHEBI:30616"/>
    </ligand>
</feature>
<evidence type="ECO:0000313" key="9">
    <source>
        <dbReference type="Proteomes" id="UP000185783"/>
    </source>
</evidence>
<organism evidence="8 9">
    <name type="scientific">Pseudovibrio exalbescens</name>
    <dbReference type="NCBI Taxonomy" id="197461"/>
    <lineage>
        <taxon>Bacteria</taxon>
        <taxon>Pseudomonadati</taxon>
        <taxon>Pseudomonadota</taxon>
        <taxon>Alphaproteobacteria</taxon>
        <taxon>Hyphomicrobiales</taxon>
        <taxon>Stappiaceae</taxon>
        <taxon>Pseudovibrio</taxon>
    </lineage>
</organism>
<dbReference type="InterPro" id="IPR000850">
    <property type="entry name" value="Adenylat/UMP-CMP_kin"/>
</dbReference>
<sequence>MRLILLGPPGAGKGTQAARLVEKHGIVQLSTGDMLRAAVAAESEVGLQVKGILDRGELVSDDVICKIISERIEEPDCANGFILDGFPRTIAQADALGDLLEEKALKLDGVVQLEVDEAILLERIEKRARESAEVRSDDNADALKKRLAVYNEQTAPLVAYYEARGMLKKVDGMQSVDEVASQIDAALTAE</sequence>
<feature type="binding site" evidence="5">
    <location>
        <position position="92"/>
    </location>
    <ligand>
        <name>AMP</name>
        <dbReference type="ChEBI" id="CHEBI:456215"/>
    </ligand>
</feature>
<evidence type="ECO:0000256" key="5">
    <source>
        <dbReference type="HAMAP-Rule" id="MF_00235"/>
    </source>
</evidence>
<feature type="binding site" evidence="5">
    <location>
        <begin position="10"/>
        <end position="15"/>
    </location>
    <ligand>
        <name>ATP</name>
        <dbReference type="ChEBI" id="CHEBI:30616"/>
    </ligand>
</feature>
<feature type="binding site" evidence="5">
    <location>
        <position position="135"/>
    </location>
    <ligand>
        <name>AMP</name>
        <dbReference type="ChEBI" id="CHEBI:456215"/>
    </ligand>
</feature>
<dbReference type="EC" id="2.7.4.3" evidence="5 7"/>
<dbReference type="Pfam" id="PF00406">
    <property type="entry name" value="ADK"/>
    <property type="match status" value="1"/>
</dbReference>
<keyword evidence="5 7" id="KW-0067">ATP-binding</keyword>
<feature type="binding site" evidence="5">
    <location>
        <begin position="57"/>
        <end position="59"/>
    </location>
    <ligand>
        <name>AMP</name>
        <dbReference type="ChEBI" id="CHEBI:456215"/>
    </ligand>
</feature>
<comment type="domain">
    <text evidence="5">Consists of three domains, a large central CORE domain and two small peripheral domains, NMPbind and LID, which undergo movements during catalysis. The LID domain closes over the site of phosphoryl transfer upon ATP binding. Assembling and dissambling the active center during each catalytic cycle provides an effective means to prevent ATP hydrolysis.</text>
</comment>
<dbReference type="InterPro" id="IPR033690">
    <property type="entry name" value="Adenylat_kinase_CS"/>
</dbReference>
<keyword evidence="2 5" id="KW-0545">Nucleotide biosynthesis</keyword>
<reference evidence="8 9" key="1">
    <citation type="submission" date="2016-03" db="EMBL/GenBank/DDBJ databases">
        <title>Genome sequence of Nesiotobacter sp. nov., a moderately halophilic alphaproteobacterium isolated from the Yellow Sea, China.</title>
        <authorList>
            <person name="Zhang G."/>
            <person name="Zhang R."/>
        </authorList>
    </citation>
    <scope>NUCLEOTIDE SEQUENCE [LARGE SCALE GENOMIC DNA]</scope>
    <source>
        <strain evidence="8 9">WB1-6</strain>
    </source>
</reference>
<feature type="binding site" evidence="5">
    <location>
        <position position="31"/>
    </location>
    <ligand>
        <name>AMP</name>
        <dbReference type="ChEBI" id="CHEBI:456215"/>
    </ligand>
</feature>
<feature type="binding site" evidence="5">
    <location>
        <begin position="85"/>
        <end position="88"/>
    </location>
    <ligand>
        <name>AMP</name>
        <dbReference type="ChEBI" id="CHEBI:456215"/>
    </ligand>
</feature>
<dbReference type="GO" id="GO:0005737">
    <property type="term" value="C:cytoplasm"/>
    <property type="evidence" value="ECO:0007669"/>
    <property type="project" value="UniProtKB-SubCell"/>
</dbReference>
<dbReference type="RefSeq" id="WP_028481918.1">
    <property type="nucleotide sequence ID" value="NZ_LVVZ01000032.1"/>
</dbReference>
<dbReference type="HAMAP" id="MF_00235">
    <property type="entry name" value="Adenylate_kinase_Adk"/>
    <property type="match status" value="1"/>
</dbReference>
<feature type="binding site" evidence="5">
    <location>
        <position position="174"/>
    </location>
    <ligand>
        <name>ATP</name>
        <dbReference type="ChEBI" id="CHEBI:30616"/>
    </ligand>
</feature>
<accession>A0A1U7JDF9</accession>
<keyword evidence="5" id="KW-0963">Cytoplasm</keyword>
<dbReference type="GO" id="GO:0005524">
    <property type="term" value="F:ATP binding"/>
    <property type="evidence" value="ECO:0007669"/>
    <property type="project" value="UniProtKB-UniRule"/>
</dbReference>
<dbReference type="PROSITE" id="PS00113">
    <property type="entry name" value="ADENYLATE_KINASE"/>
    <property type="match status" value="1"/>
</dbReference>
<dbReference type="NCBIfam" id="NF011104">
    <property type="entry name" value="PRK14531.1"/>
    <property type="match status" value="1"/>
</dbReference>
<dbReference type="NCBIfam" id="NF011101">
    <property type="entry name" value="PRK14528.1"/>
    <property type="match status" value="1"/>
</dbReference>
<proteinExistence type="inferred from homology"/>
<dbReference type="UniPathway" id="UPA00588">
    <property type="reaction ID" value="UER00649"/>
</dbReference>
<evidence type="ECO:0000256" key="7">
    <source>
        <dbReference type="RuleBase" id="RU003331"/>
    </source>
</evidence>
<dbReference type="NCBIfam" id="NF011105">
    <property type="entry name" value="PRK14532.1"/>
    <property type="match status" value="1"/>
</dbReference>
<evidence type="ECO:0000256" key="1">
    <source>
        <dbReference type="ARBA" id="ARBA00022679"/>
    </source>
</evidence>
<comment type="caution">
    <text evidence="8">The sequence shown here is derived from an EMBL/GenBank/DDBJ whole genome shotgun (WGS) entry which is preliminary data.</text>
</comment>
<protein>
    <recommendedName>
        <fullName evidence="5 7">Adenylate kinase</fullName>
        <shortName evidence="5">AK</shortName>
        <ecNumber evidence="5 7">2.7.4.3</ecNumber>
    </recommendedName>
    <alternativeName>
        <fullName evidence="5">ATP-AMP transphosphorylase</fullName>
    </alternativeName>
    <alternativeName>
        <fullName evidence="5">ATP:AMP phosphotransferase</fullName>
    </alternativeName>
    <alternativeName>
        <fullName evidence="5">Adenylate monophosphate kinase</fullName>
    </alternativeName>
</protein>
<dbReference type="NCBIfam" id="NF001381">
    <property type="entry name" value="PRK00279.1-3"/>
    <property type="match status" value="1"/>
</dbReference>
<comment type="subcellular location">
    <subcellularLocation>
        <location evidence="5 7">Cytoplasm</location>
    </subcellularLocation>
</comment>
<comment type="pathway">
    <text evidence="5">Purine metabolism; AMP biosynthesis via salvage pathway; AMP from ADP: step 1/1.</text>
</comment>
<name>A0A1U7JDF9_9HYPH</name>
<dbReference type="InterPro" id="IPR027417">
    <property type="entry name" value="P-loop_NTPase"/>
</dbReference>
<feature type="binding site" evidence="5">
    <location>
        <position position="36"/>
    </location>
    <ligand>
        <name>AMP</name>
        <dbReference type="ChEBI" id="CHEBI:456215"/>
    </ligand>
</feature>
<comment type="similarity">
    <text evidence="5 6">Belongs to the adenylate kinase family.</text>
</comment>
<evidence type="ECO:0000256" key="2">
    <source>
        <dbReference type="ARBA" id="ARBA00022727"/>
    </source>
</evidence>
<keyword evidence="1 5" id="KW-0808">Transferase</keyword>
<keyword evidence="9" id="KW-1185">Reference proteome</keyword>
<comment type="subunit">
    <text evidence="5 7">Monomer.</text>
</comment>
<evidence type="ECO:0000313" key="8">
    <source>
        <dbReference type="EMBL" id="OKL42790.1"/>
    </source>
</evidence>
<dbReference type="CDD" id="cd01428">
    <property type="entry name" value="ADK"/>
    <property type="match status" value="1"/>
</dbReference>
<dbReference type="PRINTS" id="PR00094">
    <property type="entry name" value="ADENYLTKNASE"/>
</dbReference>
<dbReference type="GO" id="GO:0044209">
    <property type="term" value="P:AMP salvage"/>
    <property type="evidence" value="ECO:0007669"/>
    <property type="project" value="UniProtKB-UniRule"/>
</dbReference>
<comment type="catalytic activity">
    <reaction evidence="5 7">
        <text>AMP + ATP = 2 ADP</text>
        <dbReference type="Rhea" id="RHEA:12973"/>
        <dbReference type="ChEBI" id="CHEBI:30616"/>
        <dbReference type="ChEBI" id="CHEBI:456215"/>
        <dbReference type="ChEBI" id="CHEBI:456216"/>
        <dbReference type="EC" id="2.7.4.3"/>
    </reaction>
</comment>
<evidence type="ECO:0000256" key="6">
    <source>
        <dbReference type="RuleBase" id="RU003330"/>
    </source>
</evidence>
<dbReference type="NCBIfam" id="NF011100">
    <property type="entry name" value="PRK14527.1"/>
    <property type="match status" value="1"/>
</dbReference>
<dbReference type="AlphaFoldDB" id="A0A1U7JDF9"/>
<dbReference type="STRING" id="197461.A3843_16585"/>
<dbReference type="Proteomes" id="UP000185783">
    <property type="component" value="Unassembled WGS sequence"/>
</dbReference>
<dbReference type="PANTHER" id="PTHR23359">
    <property type="entry name" value="NUCLEOTIDE KINASE"/>
    <property type="match status" value="1"/>
</dbReference>
<feature type="binding site" evidence="5">
    <location>
        <position position="146"/>
    </location>
    <ligand>
        <name>AMP</name>
        <dbReference type="ChEBI" id="CHEBI:456215"/>
    </ligand>
</feature>